<dbReference type="Proteomes" id="UP000199727">
    <property type="component" value="Unassembled WGS sequence"/>
</dbReference>
<dbReference type="InterPro" id="IPR045295">
    <property type="entry name" value="Complex1_LYR_SDHAF1_LYRM8"/>
</dbReference>
<comment type="subcellular location">
    <subcellularLocation>
        <location evidence="1">Mitochondrion</location>
    </subcellularLocation>
</comment>
<evidence type="ECO:0000313" key="5">
    <source>
        <dbReference type="Proteomes" id="UP000199727"/>
    </source>
</evidence>
<dbReference type="GO" id="GO:0034553">
    <property type="term" value="P:mitochondrial respiratory chain complex II assembly"/>
    <property type="evidence" value="ECO:0007669"/>
    <property type="project" value="InterPro"/>
</dbReference>
<evidence type="ECO:0000256" key="3">
    <source>
        <dbReference type="SAM" id="MobiDB-lite"/>
    </source>
</evidence>
<sequence>MVRSGLQQDVINLYREGMRIALSKPPQIRPAFLLHLRYNFRNPPLKQRDYVAIEHQLRKMSKTLEMLSDASVQRISVSDEMEAWWAKEVSRARDRNVEEKEEKDQVKKTNTQGRDRDQFGGKLPGHGGT</sequence>
<name>A0A854Q7U4_CRYNE</name>
<dbReference type="CDD" id="cd20268">
    <property type="entry name" value="Complex1_LYR_SDHAF1_LYRM8"/>
    <property type="match status" value="1"/>
</dbReference>
<evidence type="ECO:0000313" key="4">
    <source>
        <dbReference type="EMBL" id="OXG18291.1"/>
    </source>
</evidence>
<reference evidence="4 5" key="1">
    <citation type="submission" date="2017-06" db="EMBL/GenBank/DDBJ databases">
        <title>Global population genomics of the pathogenic fungus Cryptococcus neoformans var. grubii.</title>
        <authorList>
            <person name="Cuomo C."/>
            <person name="Litvintseva A."/>
            <person name="Chen Y."/>
            <person name="Young S."/>
            <person name="Zeng Q."/>
            <person name="Chapman S."/>
            <person name="Gujja S."/>
            <person name="Saif S."/>
            <person name="Birren B."/>
        </authorList>
    </citation>
    <scope>NUCLEOTIDE SEQUENCE [LARGE SCALE GENOMIC DNA]</scope>
    <source>
        <strain evidence="4 5">Tu259-1</strain>
    </source>
</reference>
<dbReference type="EMBL" id="AMKT01000056">
    <property type="protein sequence ID" value="OXG18291.1"/>
    <property type="molecule type" value="Genomic_DNA"/>
</dbReference>
<feature type="region of interest" description="Disordered" evidence="3">
    <location>
        <begin position="90"/>
        <end position="129"/>
    </location>
</feature>
<comment type="caution">
    <text evidence="4">The sequence shown here is derived from an EMBL/GenBank/DDBJ whole genome shotgun (WGS) entry which is preliminary data.</text>
</comment>
<feature type="compositionally biased region" description="Basic and acidic residues" evidence="3">
    <location>
        <begin position="90"/>
        <end position="119"/>
    </location>
</feature>
<organism evidence="4 5">
    <name type="scientific">Cryptococcus neoformans Tu259-1</name>
    <dbReference type="NCBI Taxonomy" id="1230072"/>
    <lineage>
        <taxon>Eukaryota</taxon>
        <taxon>Fungi</taxon>
        <taxon>Dikarya</taxon>
        <taxon>Basidiomycota</taxon>
        <taxon>Agaricomycotina</taxon>
        <taxon>Tremellomycetes</taxon>
        <taxon>Tremellales</taxon>
        <taxon>Cryptococcaceae</taxon>
        <taxon>Cryptococcus</taxon>
        <taxon>Cryptococcus neoformans species complex</taxon>
    </lineage>
</organism>
<dbReference type="OrthoDB" id="273010at2759"/>
<dbReference type="GO" id="GO:0005739">
    <property type="term" value="C:mitochondrion"/>
    <property type="evidence" value="ECO:0007669"/>
    <property type="project" value="UniProtKB-SubCell"/>
</dbReference>
<evidence type="ECO:0000256" key="2">
    <source>
        <dbReference type="ARBA" id="ARBA00023128"/>
    </source>
</evidence>
<gene>
    <name evidence="4" type="ORF">C361_04414</name>
</gene>
<dbReference type="AlphaFoldDB" id="A0A854Q7U4"/>
<proteinExistence type="predicted"/>
<evidence type="ECO:0000256" key="1">
    <source>
        <dbReference type="ARBA" id="ARBA00004173"/>
    </source>
</evidence>
<protein>
    <submittedName>
        <fullName evidence="4">Uncharacterized protein</fullName>
    </submittedName>
</protein>
<keyword evidence="2" id="KW-0496">Mitochondrion</keyword>
<accession>A0A854Q7U4</accession>